<evidence type="ECO:0000313" key="2">
    <source>
        <dbReference type="EMBL" id="SPJ24354.1"/>
    </source>
</evidence>
<protein>
    <submittedName>
        <fullName evidence="2">Uncharacterized protein</fullName>
    </submittedName>
</protein>
<dbReference type="AlphaFoldDB" id="A0A2R8BW06"/>
<organism evidence="2 3">
    <name type="scientific">Palleronia abyssalis</name>
    <dbReference type="NCBI Taxonomy" id="1501240"/>
    <lineage>
        <taxon>Bacteria</taxon>
        <taxon>Pseudomonadati</taxon>
        <taxon>Pseudomonadota</taxon>
        <taxon>Alphaproteobacteria</taxon>
        <taxon>Rhodobacterales</taxon>
        <taxon>Roseobacteraceae</taxon>
        <taxon>Palleronia</taxon>
    </lineage>
</organism>
<evidence type="ECO:0000256" key="1">
    <source>
        <dbReference type="SAM" id="MobiDB-lite"/>
    </source>
</evidence>
<dbReference type="OrthoDB" id="1550774at2"/>
<keyword evidence="3" id="KW-1185">Reference proteome</keyword>
<reference evidence="2 3" key="1">
    <citation type="submission" date="2018-03" db="EMBL/GenBank/DDBJ databases">
        <authorList>
            <person name="Keele B.F."/>
        </authorList>
    </citation>
    <scope>NUCLEOTIDE SEQUENCE [LARGE SCALE GENOMIC DNA]</scope>
    <source>
        <strain evidence="2 3">CECT 8504</strain>
    </source>
</reference>
<proteinExistence type="predicted"/>
<dbReference type="EMBL" id="ONZF01000004">
    <property type="protein sequence ID" value="SPJ24354.1"/>
    <property type="molecule type" value="Genomic_DNA"/>
</dbReference>
<dbReference type="InterPro" id="IPR011008">
    <property type="entry name" value="Dimeric_a/b-barrel"/>
</dbReference>
<evidence type="ECO:0000313" key="3">
    <source>
        <dbReference type="Proteomes" id="UP000244912"/>
    </source>
</evidence>
<dbReference type="RefSeq" id="WP_108894191.1">
    <property type="nucleotide sequence ID" value="NZ_ONZF01000004.1"/>
</dbReference>
<gene>
    <name evidence="2" type="ORF">PAA8504_02182</name>
</gene>
<dbReference type="Proteomes" id="UP000244912">
    <property type="component" value="Unassembled WGS sequence"/>
</dbReference>
<feature type="region of interest" description="Disordered" evidence="1">
    <location>
        <begin position="107"/>
        <end position="135"/>
    </location>
</feature>
<sequence>MPFVSITRLRLRSAWFLPGFAFYTARSRTQSMQAGGYLAGTVLADARRAFWTMTLWLSEADIRRFMTTAAHGRALPRLMRWCDEASVVNWTQDEEILPDWTEADRRMRAKGRPSKVLHPSPDHAGLTFAPARRRP</sequence>
<name>A0A2R8BW06_9RHOB</name>
<dbReference type="SUPFAM" id="SSF54909">
    <property type="entry name" value="Dimeric alpha+beta barrel"/>
    <property type="match status" value="1"/>
</dbReference>
<accession>A0A2R8BW06</accession>